<evidence type="ECO:0000256" key="2">
    <source>
        <dbReference type="SAM" id="SignalP"/>
    </source>
</evidence>
<dbReference type="InterPro" id="IPR011757">
    <property type="entry name" value="Lytic_transglycosylase_MltB"/>
</dbReference>
<protein>
    <submittedName>
        <fullName evidence="4">Lytic murein transglycosylase B</fullName>
    </submittedName>
</protein>
<dbReference type="Pfam" id="PF13406">
    <property type="entry name" value="SLT_2"/>
    <property type="match status" value="1"/>
</dbReference>
<dbReference type="GO" id="GO:0009253">
    <property type="term" value="P:peptidoglycan catabolic process"/>
    <property type="evidence" value="ECO:0007669"/>
    <property type="project" value="TreeGrafter"/>
</dbReference>
<dbReference type="FunFam" id="1.10.8.350:FF:000001">
    <property type="entry name" value="Lytic murein transglycosylase B"/>
    <property type="match status" value="1"/>
</dbReference>
<feature type="signal peptide" evidence="2">
    <location>
        <begin position="1"/>
        <end position="22"/>
    </location>
</feature>
<keyword evidence="2" id="KW-0732">Signal</keyword>
<evidence type="ECO:0000313" key="4">
    <source>
        <dbReference type="EMBL" id="NLR73879.1"/>
    </source>
</evidence>
<evidence type="ECO:0000256" key="1">
    <source>
        <dbReference type="PIRSR" id="PIRSR611757-1"/>
    </source>
</evidence>
<reference evidence="4 5" key="1">
    <citation type="submission" date="2020-04" db="EMBL/GenBank/DDBJ databases">
        <title>Draft genome of Leeia sp. IMCC25680.</title>
        <authorList>
            <person name="Song J."/>
            <person name="Cho J.-C."/>
        </authorList>
    </citation>
    <scope>NUCLEOTIDE SEQUENCE [LARGE SCALE GENOMIC DNA]</scope>
    <source>
        <strain evidence="4 5">IMCC25680</strain>
    </source>
</reference>
<feature type="chain" id="PRO_5032809527" evidence="2">
    <location>
        <begin position="23"/>
        <end position="327"/>
    </location>
</feature>
<accession>A0A847S942</accession>
<feature type="active site" evidence="1">
    <location>
        <position position="123"/>
    </location>
</feature>
<dbReference type="InterPro" id="IPR031304">
    <property type="entry name" value="SLT_2"/>
</dbReference>
<proteinExistence type="predicted"/>
<dbReference type="PANTHER" id="PTHR30163:SF9">
    <property type="entry name" value="MEMBRANE-BOUND LYTIC MUREIN TRANSGLYCOSYLASE B"/>
    <property type="match status" value="1"/>
</dbReference>
<dbReference type="CDD" id="cd13399">
    <property type="entry name" value="Slt35-like"/>
    <property type="match status" value="1"/>
</dbReference>
<dbReference type="InterPro" id="IPR023346">
    <property type="entry name" value="Lysozyme-like_dom_sf"/>
</dbReference>
<comment type="caution">
    <text evidence="4">The sequence shown here is derived from an EMBL/GenBank/DDBJ whole genome shotgun (WGS) entry which is preliminary data.</text>
</comment>
<dbReference type="SUPFAM" id="SSF53955">
    <property type="entry name" value="Lysozyme-like"/>
    <property type="match status" value="1"/>
</dbReference>
<dbReference type="Gene3D" id="1.10.530.10">
    <property type="match status" value="1"/>
</dbReference>
<dbReference type="NCBIfam" id="TIGR02282">
    <property type="entry name" value="MltB"/>
    <property type="match status" value="1"/>
</dbReference>
<evidence type="ECO:0000313" key="5">
    <source>
        <dbReference type="Proteomes" id="UP000587991"/>
    </source>
</evidence>
<dbReference type="RefSeq" id="WP_168875531.1">
    <property type="nucleotide sequence ID" value="NZ_JABAIM010000001.1"/>
</dbReference>
<keyword evidence="5" id="KW-1185">Reference proteome</keyword>
<name>A0A847S942_9NEIS</name>
<dbReference type="AlphaFoldDB" id="A0A847S942"/>
<evidence type="ECO:0000259" key="3">
    <source>
        <dbReference type="Pfam" id="PF13406"/>
    </source>
</evidence>
<dbReference type="Gene3D" id="1.10.8.350">
    <property type="entry name" value="Bacterial muramidase"/>
    <property type="match status" value="1"/>
</dbReference>
<dbReference type="GO" id="GO:0008933">
    <property type="term" value="F:peptidoglycan lytic transglycosylase activity"/>
    <property type="evidence" value="ECO:0007669"/>
    <property type="project" value="TreeGrafter"/>
</dbReference>
<dbReference type="Proteomes" id="UP000587991">
    <property type="component" value="Unassembled WGS sequence"/>
</dbReference>
<dbReference type="InterPro" id="IPR043426">
    <property type="entry name" value="MltB-like"/>
</dbReference>
<feature type="domain" description="Transglycosylase SLT" evidence="3">
    <location>
        <begin position="28"/>
        <end position="320"/>
    </location>
</feature>
<organism evidence="4 5">
    <name type="scientific">Leeia aquatica</name>
    <dbReference type="NCBI Taxonomy" id="2725557"/>
    <lineage>
        <taxon>Bacteria</taxon>
        <taxon>Pseudomonadati</taxon>
        <taxon>Pseudomonadota</taxon>
        <taxon>Betaproteobacteria</taxon>
        <taxon>Neisseriales</taxon>
        <taxon>Leeiaceae</taxon>
        <taxon>Leeia</taxon>
    </lineage>
</organism>
<sequence>MAVLRQLAVVASSIMLGISAQASDLAAKPEVAAFIDKMVKQHQFEKESLYRLFDQVVEKPRVLEILDRPGTAQPWYKYQPNFVNSTRIARGVAYYKQNRATLEAASAKYGVPAEIIVAILGVETDYGRNAGSFRLVDVLSTIGFDYPRRAEYFQGELEAFLLLARAEGGDPLTYKGSYAGAMGLPQFMPSTFNKYAVDGDGDGHKDIWNNQTDAIYSIANYLQSYGWQKGGDLTVQAMVSGESYPTLVAERFNLNWTVAEMAKFGVKPMGEVNLQDKAILFPLETSPGVVEHWLGLPNFFVITRYNKSTLYAMSVVRLANAIAAGAA</sequence>
<gene>
    <name evidence="4" type="primary">mltB</name>
    <name evidence="4" type="ORF">HF682_01735</name>
</gene>
<dbReference type="PANTHER" id="PTHR30163">
    <property type="entry name" value="MEMBRANE-BOUND LYTIC MUREIN TRANSGLYCOSYLASE B"/>
    <property type="match status" value="1"/>
</dbReference>
<dbReference type="EMBL" id="JABAIM010000001">
    <property type="protein sequence ID" value="NLR73879.1"/>
    <property type="molecule type" value="Genomic_DNA"/>
</dbReference>